<dbReference type="GO" id="GO:0016712">
    <property type="term" value="F:oxidoreductase activity, acting on paired donors, with incorporation or reduction of molecular oxygen, reduced flavin or flavoprotein as one donor, and incorporation of one atom of oxygen"/>
    <property type="evidence" value="ECO:0007669"/>
    <property type="project" value="UniProtKB-EC"/>
</dbReference>
<dbReference type="InterPro" id="IPR001128">
    <property type="entry name" value="Cyt_P450"/>
</dbReference>
<evidence type="ECO:0000256" key="2">
    <source>
        <dbReference type="ARBA" id="ARBA00004524"/>
    </source>
</evidence>
<gene>
    <name evidence="14" type="ORF">SUZIE_121125</name>
</gene>
<keyword evidence="10" id="KW-0560">Oxidoreductase</keyword>
<name>A0AA41MJG9_SCICA</name>
<dbReference type="GO" id="GO:0006082">
    <property type="term" value="P:organic acid metabolic process"/>
    <property type="evidence" value="ECO:0007669"/>
    <property type="project" value="TreeGrafter"/>
</dbReference>
<keyword evidence="11" id="KW-0408">Iron</keyword>
<accession>A0AA41MJG9</accession>
<evidence type="ECO:0000256" key="1">
    <source>
        <dbReference type="ARBA" id="ARBA00001971"/>
    </source>
</evidence>
<dbReference type="Pfam" id="PF00067">
    <property type="entry name" value="p450"/>
    <property type="match status" value="2"/>
</dbReference>
<comment type="similarity">
    <text evidence="4">Belongs to the cytochrome P450 family.</text>
</comment>
<evidence type="ECO:0000256" key="11">
    <source>
        <dbReference type="ARBA" id="ARBA00023004"/>
    </source>
</evidence>
<dbReference type="AlphaFoldDB" id="A0AA41MJG9"/>
<evidence type="ECO:0000313" key="15">
    <source>
        <dbReference type="Proteomes" id="UP001166674"/>
    </source>
</evidence>
<comment type="subcellular location">
    <subcellularLocation>
        <location evidence="3">Endoplasmic reticulum membrane</location>
    </subcellularLocation>
    <subcellularLocation>
        <location evidence="2">Microsome membrane</location>
    </subcellularLocation>
</comment>
<keyword evidence="8" id="KW-0256">Endoplasmic reticulum</keyword>
<keyword evidence="9" id="KW-0492">Microsome</keyword>
<keyword evidence="7" id="KW-0479">Metal-binding</keyword>
<keyword evidence="15" id="KW-1185">Reference proteome</keyword>
<keyword evidence="6" id="KW-0349">Heme</keyword>
<evidence type="ECO:0000256" key="13">
    <source>
        <dbReference type="ARBA" id="ARBA00023136"/>
    </source>
</evidence>
<dbReference type="PANTHER" id="PTHR24300">
    <property type="entry name" value="CYTOCHROME P450 508A4-RELATED"/>
    <property type="match status" value="1"/>
</dbReference>
<proteinExistence type="inferred from homology"/>
<dbReference type="Proteomes" id="UP001166674">
    <property type="component" value="Unassembled WGS sequence"/>
</dbReference>
<evidence type="ECO:0000313" key="14">
    <source>
        <dbReference type="EMBL" id="MBZ3873066.1"/>
    </source>
</evidence>
<evidence type="ECO:0000256" key="8">
    <source>
        <dbReference type="ARBA" id="ARBA00022824"/>
    </source>
</evidence>
<evidence type="ECO:0000256" key="4">
    <source>
        <dbReference type="ARBA" id="ARBA00010617"/>
    </source>
</evidence>
<evidence type="ECO:0000256" key="12">
    <source>
        <dbReference type="ARBA" id="ARBA00023033"/>
    </source>
</evidence>
<dbReference type="InterPro" id="IPR050182">
    <property type="entry name" value="Cytochrome_P450_fam2"/>
</dbReference>
<dbReference type="SUPFAM" id="SSF48264">
    <property type="entry name" value="Cytochrome P450"/>
    <property type="match status" value="1"/>
</dbReference>
<evidence type="ECO:0000256" key="7">
    <source>
        <dbReference type="ARBA" id="ARBA00022723"/>
    </source>
</evidence>
<protein>
    <recommendedName>
        <fullName evidence="5">unspecific monooxygenase</fullName>
        <ecNumber evidence="5">1.14.14.1</ecNumber>
    </recommendedName>
</protein>
<dbReference type="GO" id="GO:0005506">
    <property type="term" value="F:iron ion binding"/>
    <property type="evidence" value="ECO:0007669"/>
    <property type="project" value="InterPro"/>
</dbReference>
<comment type="cofactor">
    <cofactor evidence="1">
        <name>heme</name>
        <dbReference type="ChEBI" id="CHEBI:30413"/>
    </cofactor>
</comment>
<evidence type="ECO:0000256" key="10">
    <source>
        <dbReference type="ARBA" id="ARBA00023002"/>
    </source>
</evidence>
<dbReference type="InterPro" id="IPR036396">
    <property type="entry name" value="Cyt_P450_sf"/>
</dbReference>
<evidence type="ECO:0000256" key="6">
    <source>
        <dbReference type="ARBA" id="ARBA00022617"/>
    </source>
</evidence>
<dbReference type="PANTHER" id="PTHR24300:SF400">
    <property type="entry name" value="CYTOCHROME P450 2C9"/>
    <property type="match status" value="1"/>
</dbReference>
<reference evidence="14" key="1">
    <citation type="submission" date="2020-03" db="EMBL/GenBank/DDBJ databases">
        <title>Studies in the Genomics of Life Span.</title>
        <authorList>
            <person name="Glass D."/>
        </authorList>
    </citation>
    <scope>NUCLEOTIDE SEQUENCE</scope>
    <source>
        <strain evidence="14">SUZIE</strain>
        <tissue evidence="14">Muscle</tissue>
    </source>
</reference>
<keyword evidence="12" id="KW-0503">Monooxygenase</keyword>
<organism evidence="14 15">
    <name type="scientific">Sciurus carolinensis</name>
    <name type="common">Eastern gray squirrel</name>
    <dbReference type="NCBI Taxonomy" id="30640"/>
    <lineage>
        <taxon>Eukaryota</taxon>
        <taxon>Metazoa</taxon>
        <taxon>Chordata</taxon>
        <taxon>Craniata</taxon>
        <taxon>Vertebrata</taxon>
        <taxon>Euteleostomi</taxon>
        <taxon>Mammalia</taxon>
        <taxon>Eutheria</taxon>
        <taxon>Euarchontoglires</taxon>
        <taxon>Glires</taxon>
        <taxon>Rodentia</taxon>
        <taxon>Sciuromorpha</taxon>
        <taxon>Sciuridae</taxon>
        <taxon>Sciurinae</taxon>
        <taxon>Sciurini</taxon>
        <taxon>Sciurus</taxon>
    </lineage>
</organism>
<dbReference type="GO" id="GO:0006805">
    <property type="term" value="P:xenobiotic metabolic process"/>
    <property type="evidence" value="ECO:0007669"/>
    <property type="project" value="TreeGrafter"/>
</dbReference>
<evidence type="ECO:0000256" key="9">
    <source>
        <dbReference type="ARBA" id="ARBA00022848"/>
    </source>
</evidence>
<dbReference type="EC" id="1.14.14.1" evidence="5"/>
<evidence type="ECO:0000256" key="3">
    <source>
        <dbReference type="ARBA" id="ARBA00004586"/>
    </source>
</evidence>
<comment type="caution">
    <text evidence="14">The sequence shown here is derived from an EMBL/GenBank/DDBJ whole genome shotgun (WGS) entry which is preliminary data.</text>
</comment>
<dbReference type="GO" id="GO:0020037">
    <property type="term" value="F:heme binding"/>
    <property type="evidence" value="ECO:0007669"/>
    <property type="project" value="InterPro"/>
</dbReference>
<dbReference type="EMBL" id="JAATJV010198078">
    <property type="protein sequence ID" value="MBZ3873066.1"/>
    <property type="molecule type" value="Genomic_DNA"/>
</dbReference>
<keyword evidence="13" id="KW-0472">Membrane</keyword>
<dbReference type="GO" id="GO:0005789">
    <property type="term" value="C:endoplasmic reticulum membrane"/>
    <property type="evidence" value="ECO:0007669"/>
    <property type="project" value="UniProtKB-SubCell"/>
</dbReference>
<sequence length="245" mass="28826">MDHHRPFINDDCDCHHICEQNPEIFEDVCGTIKYNKLNLNNRLNHSKHVDRMLILFMKYLHFLSHFQLSKVYGPVFTLYLGMRPTVVLHGYEAVKEALIDHGEVFSGRGSFPMGDRVSKGFGILTSNGNGWREMRRFSLMTLRNFGMGKRSIEDRVQEEARCLVEELRKTKWSHRKIFKNIADMMQYYLEKIKEHQESLDINNPRDFIDCFLIKMEEVECEQQLRYLIASTFCGSSINSMVTRTT</sequence>
<evidence type="ECO:0000256" key="5">
    <source>
        <dbReference type="ARBA" id="ARBA00012109"/>
    </source>
</evidence>
<dbReference type="InterPro" id="IPR002401">
    <property type="entry name" value="Cyt_P450_E_grp-I"/>
</dbReference>
<dbReference type="Gene3D" id="1.10.630.10">
    <property type="entry name" value="Cytochrome P450"/>
    <property type="match status" value="2"/>
</dbReference>
<dbReference type="PRINTS" id="PR00463">
    <property type="entry name" value="EP450I"/>
</dbReference>